<feature type="non-terminal residue" evidence="2">
    <location>
        <position position="88"/>
    </location>
</feature>
<protein>
    <submittedName>
        <fullName evidence="2">Uncharacterized protein</fullName>
    </submittedName>
</protein>
<dbReference type="EMBL" id="JASPKY010003387">
    <property type="protein sequence ID" value="KAK9663743.1"/>
    <property type="molecule type" value="Genomic_DNA"/>
</dbReference>
<name>A0AAW1GG17_POPJA</name>
<gene>
    <name evidence="2" type="ORF">QE152_g41387</name>
</gene>
<evidence type="ECO:0000313" key="2">
    <source>
        <dbReference type="EMBL" id="KAK9663743.1"/>
    </source>
</evidence>
<organism evidence="2 3">
    <name type="scientific">Popillia japonica</name>
    <name type="common">Japanese beetle</name>
    <dbReference type="NCBI Taxonomy" id="7064"/>
    <lineage>
        <taxon>Eukaryota</taxon>
        <taxon>Metazoa</taxon>
        <taxon>Ecdysozoa</taxon>
        <taxon>Arthropoda</taxon>
        <taxon>Hexapoda</taxon>
        <taxon>Insecta</taxon>
        <taxon>Pterygota</taxon>
        <taxon>Neoptera</taxon>
        <taxon>Endopterygota</taxon>
        <taxon>Coleoptera</taxon>
        <taxon>Polyphaga</taxon>
        <taxon>Scarabaeiformia</taxon>
        <taxon>Scarabaeidae</taxon>
        <taxon>Rutelinae</taxon>
        <taxon>Popillia</taxon>
    </lineage>
</organism>
<evidence type="ECO:0000256" key="1">
    <source>
        <dbReference type="SAM" id="MobiDB-lite"/>
    </source>
</evidence>
<dbReference type="Proteomes" id="UP001458880">
    <property type="component" value="Unassembled WGS sequence"/>
</dbReference>
<evidence type="ECO:0000313" key="3">
    <source>
        <dbReference type="Proteomes" id="UP001458880"/>
    </source>
</evidence>
<comment type="caution">
    <text evidence="2">The sequence shown here is derived from an EMBL/GenBank/DDBJ whole genome shotgun (WGS) entry which is preliminary data.</text>
</comment>
<accession>A0AAW1GG17</accession>
<dbReference type="AlphaFoldDB" id="A0AAW1GG17"/>
<sequence>MGSVKRILNRPKQNDSDSEPDTSVNVNILGNKPSMQAPALEPATSSSDLPAKPTVNINDFFSIDISNRYGVLADITPDNVMDTLQPPT</sequence>
<reference evidence="2 3" key="1">
    <citation type="journal article" date="2024" name="BMC Genomics">
        <title>De novo assembly and annotation of Popillia japonica's genome with initial clues to its potential as an invasive pest.</title>
        <authorList>
            <person name="Cucini C."/>
            <person name="Boschi S."/>
            <person name="Funari R."/>
            <person name="Cardaioli E."/>
            <person name="Iannotti N."/>
            <person name="Marturano G."/>
            <person name="Paoli F."/>
            <person name="Bruttini M."/>
            <person name="Carapelli A."/>
            <person name="Frati F."/>
            <person name="Nardi F."/>
        </authorList>
    </citation>
    <scope>NUCLEOTIDE SEQUENCE [LARGE SCALE GENOMIC DNA]</scope>
    <source>
        <strain evidence="2">DMR45628</strain>
    </source>
</reference>
<keyword evidence="3" id="KW-1185">Reference proteome</keyword>
<proteinExistence type="predicted"/>
<feature type="region of interest" description="Disordered" evidence="1">
    <location>
        <begin position="1"/>
        <end position="51"/>
    </location>
</feature>